<evidence type="ECO:0000313" key="2">
    <source>
        <dbReference type="EMBL" id="EJK45026.1"/>
    </source>
</evidence>
<accession>K0R8A0</accession>
<name>K0R8A0_THAOC</name>
<dbReference type="AlphaFoldDB" id="K0R8A0"/>
<proteinExistence type="predicted"/>
<dbReference type="InterPro" id="IPR032675">
    <property type="entry name" value="LRR_dom_sf"/>
</dbReference>
<protein>
    <submittedName>
        <fullName evidence="2">Uncharacterized protein</fullName>
    </submittedName>
</protein>
<evidence type="ECO:0000256" key="1">
    <source>
        <dbReference type="SAM" id="Coils"/>
    </source>
</evidence>
<dbReference type="SUPFAM" id="SSF52047">
    <property type="entry name" value="RNI-like"/>
    <property type="match status" value="1"/>
</dbReference>
<feature type="coiled-coil region" evidence="1">
    <location>
        <begin position="188"/>
        <end position="232"/>
    </location>
</feature>
<organism evidence="2 3">
    <name type="scientific">Thalassiosira oceanica</name>
    <name type="common">Marine diatom</name>
    <dbReference type="NCBI Taxonomy" id="159749"/>
    <lineage>
        <taxon>Eukaryota</taxon>
        <taxon>Sar</taxon>
        <taxon>Stramenopiles</taxon>
        <taxon>Ochrophyta</taxon>
        <taxon>Bacillariophyta</taxon>
        <taxon>Coscinodiscophyceae</taxon>
        <taxon>Thalassiosirophycidae</taxon>
        <taxon>Thalassiosirales</taxon>
        <taxon>Thalassiosiraceae</taxon>
        <taxon>Thalassiosira</taxon>
    </lineage>
</organism>
<keyword evidence="3" id="KW-1185">Reference proteome</keyword>
<keyword evidence="1" id="KW-0175">Coiled coil</keyword>
<comment type="caution">
    <text evidence="2">The sequence shown here is derived from an EMBL/GenBank/DDBJ whole genome shotgun (WGS) entry which is preliminary data.</text>
</comment>
<dbReference type="EMBL" id="AGNL01048909">
    <property type="protein sequence ID" value="EJK45026.1"/>
    <property type="molecule type" value="Genomic_DNA"/>
</dbReference>
<dbReference type="Gene3D" id="3.80.10.10">
    <property type="entry name" value="Ribonuclease Inhibitor"/>
    <property type="match status" value="1"/>
</dbReference>
<evidence type="ECO:0000313" key="3">
    <source>
        <dbReference type="Proteomes" id="UP000266841"/>
    </source>
</evidence>
<gene>
    <name evidence="2" type="ORF">THAOC_36390</name>
</gene>
<reference evidence="2 3" key="1">
    <citation type="journal article" date="2012" name="Genome Biol.">
        <title>Genome and low-iron response of an oceanic diatom adapted to chronic iron limitation.</title>
        <authorList>
            <person name="Lommer M."/>
            <person name="Specht M."/>
            <person name="Roy A.S."/>
            <person name="Kraemer L."/>
            <person name="Andreson R."/>
            <person name="Gutowska M.A."/>
            <person name="Wolf J."/>
            <person name="Bergner S.V."/>
            <person name="Schilhabel M.B."/>
            <person name="Klostermeier U.C."/>
            <person name="Beiko R.G."/>
            <person name="Rosenstiel P."/>
            <person name="Hippler M."/>
            <person name="Laroche J."/>
        </authorList>
    </citation>
    <scope>NUCLEOTIDE SEQUENCE [LARGE SCALE GENOMIC DNA]</scope>
    <source>
        <strain evidence="2 3">CCMP1005</strain>
    </source>
</reference>
<dbReference type="Proteomes" id="UP000266841">
    <property type="component" value="Unassembled WGS sequence"/>
</dbReference>
<sequence>MTALEGNTTIVNFTICENSRVGTNEGSRVLSAFLLRRKCPMVSLRLDALGISLSSFQILAPGIGRPGLCGRRVEELRLTGNDLSANTEEKRATLYHSLTNLSWLKTLDLEGCKLGNSGCSVCAMQHLQPCGYFFGEQQSGRRMLWNVGMSSELLGLPGSSEQYGVSSWLFDVIRQMVPALLRFPSAERLRFEARIRQMEVENRKVMNENERLSKVEMENEALRKQINQLKRDLNYSIGVGGRKRSRRM</sequence>